<dbReference type="STRING" id="897.B2D07_06830"/>
<accession>S7TW57</accession>
<dbReference type="AlphaFoldDB" id="S7TW57"/>
<keyword evidence="2" id="KW-1185">Reference proteome</keyword>
<proteinExistence type="predicted"/>
<dbReference type="RefSeq" id="WP_020876484.1">
    <property type="nucleotide sequence ID" value="NZ_ATHJ01000076.1"/>
</dbReference>
<evidence type="ECO:0000313" key="2">
    <source>
        <dbReference type="Proteomes" id="UP000014977"/>
    </source>
</evidence>
<name>S7TW57_DESML</name>
<dbReference type="EMBL" id="ATHJ01000076">
    <property type="protein sequence ID" value="EPR41272.1"/>
    <property type="molecule type" value="Genomic_DNA"/>
</dbReference>
<gene>
    <name evidence="1" type="ORF">dsmv_2053</name>
</gene>
<comment type="caution">
    <text evidence="1">The sequence shown here is derived from an EMBL/GenBank/DDBJ whole genome shotgun (WGS) entry which is preliminary data.</text>
</comment>
<organism evidence="1 2">
    <name type="scientific">Desulfococcus multivorans DSM 2059</name>
    <dbReference type="NCBI Taxonomy" id="1121405"/>
    <lineage>
        <taxon>Bacteria</taxon>
        <taxon>Pseudomonadati</taxon>
        <taxon>Thermodesulfobacteriota</taxon>
        <taxon>Desulfobacteria</taxon>
        <taxon>Desulfobacterales</taxon>
        <taxon>Desulfococcaceae</taxon>
        <taxon>Desulfococcus</taxon>
    </lineage>
</organism>
<dbReference type="OrthoDB" id="9779822at2"/>
<sequence>MHLTALVKQLQDIYDDFEKAVSGYKAFAVCRAGCAFCCTTVGNVDITTLEGMVIRNHLLTLPQKHRLRLKKALDANRRAKTPGALVPCPFLAADQTCAVYAVRPFSCRRLYSVKTCSADGPVLHREAAVLSETAVAALQRLDNTGYSGHISHILQLLDMPRFRKLYLSGGFDPPEIMEFGKAHGIVINRFTAFGKPLPTIPTQCPGETT</sequence>
<reference evidence="1 2" key="1">
    <citation type="journal article" date="2013" name="Genome Announc.">
        <title>Draft genome sequences for three mercury-methylating, sulfate-reducing bacteria.</title>
        <authorList>
            <person name="Brown S.D."/>
            <person name="Hurt R.A.Jr."/>
            <person name="Gilmour C.C."/>
            <person name="Elias D.A."/>
        </authorList>
    </citation>
    <scope>NUCLEOTIDE SEQUENCE [LARGE SCALE GENOMIC DNA]</scope>
    <source>
        <strain evidence="1 2">DSM 2059</strain>
    </source>
</reference>
<evidence type="ECO:0008006" key="3">
    <source>
        <dbReference type="Google" id="ProtNLM"/>
    </source>
</evidence>
<protein>
    <recommendedName>
        <fullName evidence="3">YkgJ family cysteine cluster protein</fullName>
    </recommendedName>
</protein>
<dbReference type="Pfam" id="PF03692">
    <property type="entry name" value="CxxCxxCC"/>
    <property type="match status" value="1"/>
</dbReference>
<dbReference type="eggNOG" id="COG0727">
    <property type="taxonomic scope" value="Bacteria"/>
</dbReference>
<dbReference type="Proteomes" id="UP000014977">
    <property type="component" value="Unassembled WGS sequence"/>
</dbReference>
<dbReference type="InterPro" id="IPR005358">
    <property type="entry name" value="Puta_zinc/iron-chelating_dom"/>
</dbReference>
<evidence type="ECO:0000313" key="1">
    <source>
        <dbReference type="EMBL" id="EPR41272.1"/>
    </source>
</evidence>